<name>A0A177TIE4_9BASI</name>
<proteinExistence type="predicted"/>
<evidence type="ECO:0000313" key="3">
    <source>
        <dbReference type="Proteomes" id="UP000077521"/>
    </source>
</evidence>
<evidence type="ECO:0000313" key="2">
    <source>
        <dbReference type="EMBL" id="KAE8257891.1"/>
    </source>
</evidence>
<dbReference type="EMBL" id="LWDF02000092">
    <property type="protein sequence ID" value="KAE8257891.1"/>
    <property type="molecule type" value="Genomic_DNA"/>
</dbReference>
<gene>
    <name evidence="2" type="ORF">A4X13_0g2054</name>
</gene>
<protein>
    <submittedName>
        <fullName evidence="2">Uncharacterized protein</fullName>
    </submittedName>
</protein>
<dbReference type="Proteomes" id="UP000077521">
    <property type="component" value="Unassembled WGS sequence"/>
</dbReference>
<evidence type="ECO:0000256" key="1">
    <source>
        <dbReference type="SAM" id="MobiDB-lite"/>
    </source>
</evidence>
<dbReference type="AlphaFoldDB" id="A0A177TIE4"/>
<feature type="compositionally biased region" description="Low complexity" evidence="1">
    <location>
        <begin position="73"/>
        <end position="93"/>
    </location>
</feature>
<feature type="region of interest" description="Disordered" evidence="1">
    <location>
        <begin position="1"/>
        <end position="27"/>
    </location>
</feature>
<keyword evidence="3" id="KW-1185">Reference proteome</keyword>
<feature type="compositionally biased region" description="Polar residues" evidence="1">
    <location>
        <begin position="338"/>
        <end position="349"/>
    </location>
</feature>
<feature type="region of interest" description="Disordered" evidence="1">
    <location>
        <begin position="59"/>
        <end position="93"/>
    </location>
</feature>
<comment type="caution">
    <text evidence="2">The sequence shown here is derived from an EMBL/GenBank/DDBJ whole genome shotgun (WGS) entry which is preliminary data.</text>
</comment>
<reference evidence="2" key="1">
    <citation type="submission" date="2016-04" db="EMBL/GenBank/DDBJ databases">
        <authorList>
            <person name="Nguyen H.D."/>
            <person name="Samba Siva P."/>
            <person name="Cullis J."/>
            <person name="Levesque C.A."/>
            <person name="Hambleton S."/>
        </authorList>
    </citation>
    <scope>NUCLEOTIDE SEQUENCE</scope>
    <source>
        <strain evidence="2">DAOMC 236416</strain>
    </source>
</reference>
<sequence length="682" mass="74115">MDANIDPRLSGNPTNLSPPPPAPEPSVAWTADQVATIPFHLVSSHPGFNTQHIHIPHTAQPTQQGQMSAPLFPQQGQPAQTQTQQAQQNPPLQQDQFHPWTPHSLPNASEFTDADKARVRWDVDMAKAANPRFGKKEILLNAVGGPVNAVKLNSIDATTRISCAYFDSYKLDAKFANDKKNFRWWWTNHLDVVIHVAGTIVAVHPELSWCSNYYKPLKCIELHLKAKLASKEKRKRENAASTSQDGSEPGSGPGPRPGPGSNGKKQKLSKTNTSNKKGKKANSSKIQIDDKIDSDDEFDDCDKSDNEKQGGDAVVKKSLGPINLPSRPAPRPKGQGVIDNSSKLQSSKDTVPPSKLFIPARPLAQPSASAGANKTLDVMKKMDAAYLVPPVVDEIEVALDTRYSSLVEAEKVRAALETLRLAESCGLAPETEGDAGFLQWLNTLQTVELPDVPLKEQDEDKIGSGFAHDEIGSWSYRTTLNKLESWGGVDNACRLLTALLRIWSMSKDQLRQLSSTLEPIVKTHISQACDLIDECFKIASGPKKASSAQVTESSSNDRDDDHALAKDISNTIDSVSVGASTEVSKKKVKAKRGQVEKNLDNGIVNEEVIGSLSKRAAMKLLDLGGIQVRKAARADEVQRTLNQALVAGKVSITAKQIRQAESKLEVEGTIRVDPKGKGKAKA</sequence>
<accession>A0A177TIE4</accession>
<reference evidence="2" key="2">
    <citation type="journal article" date="2019" name="IMA Fungus">
        <title>Genome sequencing and comparison of five Tilletia species to identify candidate genes for the detection of regulated species infecting wheat.</title>
        <authorList>
            <person name="Nguyen H.D.T."/>
            <person name="Sultana T."/>
            <person name="Kesanakurti P."/>
            <person name="Hambleton S."/>
        </authorList>
    </citation>
    <scope>NUCLEOTIDE SEQUENCE</scope>
    <source>
        <strain evidence="2">DAOMC 236416</strain>
    </source>
</reference>
<feature type="region of interest" description="Disordered" evidence="1">
    <location>
        <begin position="231"/>
        <end position="369"/>
    </location>
</feature>
<feature type="compositionally biased region" description="Basic and acidic residues" evidence="1">
    <location>
        <begin position="301"/>
        <end position="310"/>
    </location>
</feature>
<organism evidence="2 3">
    <name type="scientific">Tilletia indica</name>
    <dbReference type="NCBI Taxonomy" id="43049"/>
    <lineage>
        <taxon>Eukaryota</taxon>
        <taxon>Fungi</taxon>
        <taxon>Dikarya</taxon>
        <taxon>Basidiomycota</taxon>
        <taxon>Ustilaginomycotina</taxon>
        <taxon>Exobasidiomycetes</taxon>
        <taxon>Tilletiales</taxon>
        <taxon>Tilletiaceae</taxon>
        <taxon>Tilletia</taxon>
    </lineage>
</organism>